<keyword evidence="2" id="KW-1185">Reference proteome</keyword>
<evidence type="ECO:0000313" key="2">
    <source>
        <dbReference type="Proteomes" id="UP000201340"/>
    </source>
</evidence>
<proteinExistence type="predicted"/>
<accession>A0A1W6EU84</accession>
<name>A0A1W6EU84_9POLY</name>
<protein>
    <submittedName>
        <fullName evidence="1">Agno</fullName>
    </submittedName>
</protein>
<dbReference type="RefSeq" id="YP_009362018.1">
    <property type="nucleotide sequence ID" value="NC_034456.1"/>
</dbReference>
<sequence length="48" mass="5615">MFQYYNKLVTILLELIDVIELMITLQGLRTVREVPEDCCDNARKVWGA</sequence>
<dbReference type="GeneID" id="37628264"/>
<evidence type="ECO:0000313" key="1">
    <source>
        <dbReference type="EMBL" id="ARK19238.1"/>
    </source>
</evidence>
<dbReference type="KEGG" id="vg:37628264"/>
<dbReference type="Proteomes" id="UP000201340">
    <property type="component" value="Segment"/>
</dbReference>
<organism evidence="1">
    <name type="scientific">Betapolyomavirus canis</name>
    <dbReference type="NCBI Taxonomy" id="1980633"/>
    <lineage>
        <taxon>Viruses</taxon>
        <taxon>Monodnaviria</taxon>
        <taxon>Shotokuvirae</taxon>
        <taxon>Cossaviricota</taxon>
        <taxon>Papovaviricetes</taxon>
        <taxon>Sepolyvirales</taxon>
        <taxon>Polyomaviridae</taxon>
        <taxon>Betapolyomavirus</taxon>
    </lineage>
</organism>
<reference evidence="1" key="1">
    <citation type="submission" date="2016-12" db="EMBL/GenBank/DDBJ databases">
        <title>Identification of novel Betapolyomaviruses in respiratory secretions of domestic dogs with pulmonary disease.</title>
        <authorList>
            <person name="Leutenegger C."/>
            <person name="Kapusinszky B."/>
            <person name="Phan T."/>
            <person name="Pesavento P."/>
            <person name="Delwart E.L."/>
        </authorList>
    </citation>
    <scope>NUCLEOTIDE SEQUENCE [LARGE SCALE GENOMIC DNA]</scope>
    <source>
        <strain evidence="1">R006926 CT2015</strain>
    </source>
</reference>
<dbReference type="EMBL" id="KY341899">
    <property type="protein sequence ID" value="ARK19238.1"/>
    <property type="molecule type" value="Genomic_DNA"/>
</dbReference>